<dbReference type="PROSITE" id="PS50878">
    <property type="entry name" value="RT_POL"/>
    <property type="match status" value="1"/>
</dbReference>
<dbReference type="EMBL" id="SMMG02000007">
    <property type="protein sequence ID" value="KAA3466926.1"/>
    <property type="molecule type" value="Genomic_DNA"/>
</dbReference>
<dbReference type="OrthoDB" id="1747086at2759"/>
<proteinExistence type="predicted"/>
<dbReference type="Proteomes" id="UP000325315">
    <property type="component" value="Unassembled WGS sequence"/>
</dbReference>
<dbReference type="AlphaFoldDB" id="A0A5B6VD87"/>
<dbReference type="Gene3D" id="3.10.10.10">
    <property type="entry name" value="HIV Type 1 Reverse Transcriptase, subunit A, domain 1"/>
    <property type="match status" value="1"/>
</dbReference>
<dbReference type="CDD" id="cd01647">
    <property type="entry name" value="RT_LTR"/>
    <property type="match status" value="1"/>
</dbReference>
<feature type="domain" description="Reverse transcriptase" evidence="1">
    <location>
        <begin position="169"/>
        <end position="336"/>
    </location>
</feature>
<dbReference type="Gene3D" id="3.30.70.270">
    <property type="match status" value="1"/>
</dbReference>
<dbReference type="PANTHER" id="PTHR24559">
    <property type="entry name" value="TRANSPOSON TY3-I GAG-POL POLYPROTEIN"/>
    <property type="match status" value="1"/>
</dbReference>
<dbReference type="InterPro" id="IPR053134">
    <property type="entry name" value="RNA-dir_DNA_polymerase"/>
</dbReference>
<reference evidence="3" key="1">
    <citation type="journal article" date="2019" name="Plant Biotechnol. J.">
        <title>Genome sequencing of the Australian wild diploid species Gossypium australe highlights disease resistance and delayed gland morphogenesis.</title>
        <authorList>
            <person name="Cai Y."/>
            <person name="Cai X."/>
            <person name="Wang Q."/>
            <person name="Wang P."/>
            <person name="Zhang Y."/>
            <person name="Cai C."/>
            <person name="Xu Y."/>
            <person name="Wang K."/>
            <person name="Zhou Z."/>
            <person name="Wang C."/>
            <person name="Geng S."/>
            <person name="Li B."/>
            <person name="Dong Q."/>
            <person name="Hou Y."/>
            <person name="Wang H."/>
            <person name="Ai P."/>
            <person name="Liu Z."/>
            <person name="Yi F."/>
            <person name="Sun M."/>
            <person name="An G."/>
            <person name="Cheng J."/>
            <person name="Zhang Y."/>
            <person name="Shi Q."/>
            <person name="Xie Y."/>
            <person name="Shi X."/>
            <person name="Chang Y."/>
            <person name="Huang F."/>
            <person name="Chen Y."/>
            <person name="Hong S."/>
            <person name="Mi L."/>
            <person name="Sun Q."/>
            <person name="Zhang L."/>
            <person name="Zhou B."/>
            <person name="Peng R."/>
            <person name="Zhang X."/>
            <person name="Liu F."/>
        </authorList>
    </citation>
    <scope>NUCLEOTIDE SEQUENCE [LARGE SCALE GENOMIC DNA]</scope>
    <source>
        <strain evidence="3">cv. PA1801</strain>
    </source>
</reference>
<evidence type="ECO:0000313" key="2">
    <source>
        <dbReference type="EMBL" id="KAA3466926.1"/>
    </source>
</evidence>
<evidence type="ECO:0000259" key="1">
    <source>
        <dbReference type="PROSITE" id="PS50878"/>
    </source>
</evidence>
<gene>
    <name evidence="2" type="ORF">EPI10_001984</name>
</gene>
<dbReference type="Pfam" id="PF00078">
    <property type="entry name" value="RVT_1"/>
    <property type="match status" value="1"/>
</dbReference>
<dbReference type="SUPFAM" id="SSF56672">
    <property type="entry name" value="DNA/RNA polymerases"/>
    <property type="match status" value="1"/>
</dbReference>
<dbReference type="InterPro" id="IPR021109">
    <property type="entry name" value="Peptidase_aspartic_dom_sf"/>
</dbReference>
<organism evidence="2 3">
    <name type="scientific">Gossypium australe</name>
    <dbReference type="NCBI Taxonomy" id="47621"/>
    <lineage>
        <taxon>Eukaryota</taxon>
        <taxon>Viridiplantae</taxon>
        <taxon>Streptophyta</taxon>
        <taxon>Embryophyta</taxon>
        <taxon>Tracheophyta</taxon>
        <taxon>Spermatophyta</taxon>
        <taxon>Magnoliopsida</taxon>
        <taxon>eudicotyledons</taxon>
        <taxon>Gunneridae</taxon>
        <taxon>Pentapetalae</taxon>
        <taxon>rosids</taxon>
        <taxon>malvids</taxon>
        <taxon>Malvales</taxon>
        <taxon>Malvaceae</taxon>
        <taxon>Malvoideae</taxon>
        <taxon>Gossypium</taxon>
    </lineage>
</organism>
<dbReference type="CDD" id="cd00303">
    <property type="entry name" value="retropepsin_like"/>
    <property type="match status" value="1"/>
</dbReference>
<accession>A0A5B6VD87</accession>
<dbReference type="Pfam" id="PF08284">
    <property type="entry name" value="RVP_2"/>
    <property type="match status" value="1"/>
</dbReference>
<evidence type="ECO:0000313" key="3">
    <source>
        <dbReference type="Proteomes" id="UP000325315"/>
    </source>
</evidence>
<dbReference type="InterPro" id="IPR000477">
    <property type="entry name" value="RT_dom"/>
</dbReference>
<protein>
    <submittedName>
        <fullName evidence="2">DNA/RNA polymerases superfamily protein</fullName>
    </submittedName>
</protein>
<dbReference type="InterPro" id="IPR043128">
    <property type="entry name" value="Rev_trsase/Diguanyl_cyclase"/>
</dbReference>
<sequence>MDCYIGVKETTTDVTVVSPLGQMIIVNKSYRRCPLQVEGVVFLADLMELSFGEFDLILGMDWLVKHQVSLDCASKRVTLKKIEGSEFIMVGKQQNYLSNVISAMVAKKPVRKICEVCLVYVLNVNVNSSIIDNVFPEELQGLPPKRDVEFQIKLLLRTALVSIAPYDMAPKELQEPSVFLWGASVFFIKKKEGSLRLCFDYWQLNKLNVKNKYPLPRINDLFDQFRGATVFSNIDLRSGDYQLKVKEVDVPKTAFKIWYGHYEFLMMPFGLTNAPTTFMDLMDRVFQPFLDQFVVVFIDNILVYSKTETEHDEYLKIVLQILCEKKLYAKLRKCEF</sequence>
<dbReference type="Gene3D" id="2.40.70.10">
    <property type="entry name" value="Acid Proteases"/>
    <property type="match status" value="1"/>
</dbReference>
<name>A0A5B6VD87_9ROSI</name>
<comment type="caution">
    <text evidence="2">The sequence shown here is derived from an EMBL/GenBank/DDBJ whole genome shotgun (WGS) entry which is preliminary data.</text>
</comment>
<dbReference type="InterPro" id="IPR043502">
    <property type="entry name" value="DNA/RNA_pol_sf"/>
</dbReference>
<keyword evidence="3" id="KW-1185">Reference proteome</keyword>
<dbReference type="PANTHER" id="PTHR24559:SF444">
    <property type="entry name" value="REVERSE TRANSCRIPTASE DOMAIN-CONTAINING PROTEIN"/>
    <property type="match status" value="1"/>
</dbReference>